<dbReference type="RefSeq" id="WP_015050257.1">
    <property type="nucleotide sequence ID" value="NC_018870.1"/>
</dbReference>
<evidence type="ECO:0000313" key="2">
    <source>
        <dbReference type="EMBL" id="AFV11376.1"/>
    </source>
</evidence>
<proteinExistence type="predicted"/>
<name>K4LEB5_THEPS</name>
<dbReference type="EMBL" id="CP003732">
    <property type="protein sequence ID" value="AFV11376.1"/>
    <property type="molecule type" value="Genomic_DNA"/>
</dbReference>
<dbReference type="STRING" id="1089553.Tph_c11540"/>
<dbReference type="OrthoDB" id="1684049at2"/>
<keyword evidence="3" id="KW-1185">Reference proteome</keyword>
<dbReference type="Proteomes" id="UP000000467">
    <property type="component" value="Chromosome"/>
</dbReference>
<gene>
    <name evidence="2" type="ordered locus">Tph_c11540</name>
</gene>
<feature type="transmembrane region" description="Helical" evidence="1">
    <location>
        <begin position="6"/>
        <end position="27"/>
    </location>
</feature>
<dbReference type="HOGENOM" id="CLU_124880_0_0_9"/>
<keyword evidence="1" id="KW-0472">Membrane</keyword>
<dbReference type="KEGG" id="tpz:Tph_c11540"/>
<dbReference type="eggNOG" id="ENOG5031G0S">
    <property type="taxonomic scope" value="Bacteria"/>
</dbReference>
<reference evidence="2 3" key="1">
    <citation type="journal article" date="2012" name="BMC Genomics">
        <title>Genome-guided analysis of physiological and morphological traits of the fermentative acetate oxidizer Thermacetogenium phaeum.</title>
        <authorList>
            <person name="Oehler D."/>
            <person name="Poehlein A."/>
            <person name="Leimbach A."/>
            <person name="Muller N."/>
            <person name="Daniel R."/>
            <person name="Gottschalk G."/>
            <person name="Schink B."/>
        </authorList>
    </citation>
    <scope>NUCLEOTIDE SEQUENCE [LARGE SCALE GENOMIC DNA]</scope>
    <source>
        <strain evidence="3">ATCC BAA-254 / DSM 26808 / PB</strain>
    </source>
</reference>
<keyword evidence="1" id="KW-1133">Transmembrane helix</keyword>
<protein>
    <submittedName>
        <fullName evidence="2">Uncharacterized protein</fullName>
    </submittedName>
</protein>
<sequence length="183" mass="21090">MGQIRFTTVLTVLIITLCILLGGHHLYESHYVKNNLQNEIGRIIKVEEIRIEKQEDPPAVYLRAPEIDNLREAYLNIENVVAKRLGAGYRIVLVDNRTPELEGLYEKCSFIIQEAIATGRYQNMEKKIAELAKAAGVHYRLFIDSSAIYLELRDDHGYLYEVIPRYPRCEQPENFEQPGGEIL</sequence>
<accession>K4LEB5</accession>
<evidence type="ECO:0000313" key="3">
    <source>
        <dbReference type="Proteomes" id="UP000000467"/>
    </source>
</evidence>
<keyword evidence="1" id="KW-0812">Transmembrane</keyword>
<evidence type="ECO:0000256" key="1">
    <source>
        <dbReference type="SAM" id="Phobius"/>
    </source>
</evidence>
<organism evidence="2 3">
    <name type="scientific">Thermacetogenium phaeum (strain ATCC BAA-254 / DSM 26808 / PB)</name>
    <dbReference type="NCBI Taxonomy" id="1089553"/>
    <lineage>
        <taxon>Bacteria</taxon>
        <taxon>Bacillati</taxon>
        <taxon>Bacillota</taxon>
        <taxon>Clostridia</taxon>
        <taxon>Thermoanaerobacterales</taxon>
        <taxon>Thermoanaerobacteraceae</taxon>
        <taxon>Thermacetogenium</taxon>
    </lineage>
</organism>
<dbReference type="AlphaFoldDB" id="K4LEB5"/>